<sequence>MKGSIATRQKCAVCGGKLIHDERRHGCFCLKHPDMGATRFIVRFPGGIFANHGSYESAAQHLNYLRHEKGIRQERFNPEDYKKERPNSFISLAPKYLRRKKDRSSYKDIARMINRASTFFGPTNVREINGADIEDYLYSIPDISEKTRFNHCSQLSDFWKWCLARGNIITLAEMPIFPKIDFELGWRNYTDWDTQNKVIEALEEHPNPKVAFGCDMLRTYTAIRPTDLRRLTEDSLGDDGWLTIKNPTKLKNKFKRIHLHPDHIEEWKRLQERYPAHPDMPFFRHAAGNALAKPDSPFGIRYLAKMWKNAAESIGLFGVSLYPGTKHTTATETAKLLGREAAKRASGLSNPAFNRYCDVEDDSAYQTVATIRAKMHGEVLPLKRKKR</sequence>
<name>A0A4U8YGR2_9BACT</name>
<reference evidence="2 3" key="1">
    <citation type="submission" date="2019-03" db="EMBL/GenBank/DDBJ databases">
        <authorList>
            <person name="Nijsse B."/>
        </authorList>
    </citation>
    <scope>NUCLEOTIDE SEQUENCE [LARGE SCALE GENOMIC DNA]</scope>
    <source>
        <strain evidence="2">Desulfoluna butyratoxydans MSL71</strain>
    </source>
</reference>
<keyword evidence="1" id="KW-0233">DNA recombination</keyword>
<dbReference type="AlphaFoldDB" id="A0A4U8YGR2"/>
<gene>
    <name evidence="2" type="ORF">MSL71_380</name>
</gene>
<keyword evidence="3" id="KW-1185">Reference proteome</keyword>
<organism evidence="2 3">
    <name type="scientific">Desulfoluna butyratoxydans</name>
    <dbReference type="NCBI Taxonomy" id="231438"/>
    <lineage>
        <taxon>Bacteria</taxon>
        <taxon>Pseudomonadati</taxon>
        <taxon>Thermodesulfobacteriota</taxon>
        <taxon>Desulfobacteria</taxon>
        <taxon>Desulfobacterales</taxon>
        <taxon>Desulfolunaceae</taxon>
        <taxon>Desulfoluna</taxon>
    </lineage>
</organism>
<dbReference type="GO" id="GO:0003677">
    <property type="term" value="F:DNA binding"/>
    <property type="evidence" value="ECO:0007669"/>
    <property type="project" value="InterPro"/>
</dbReference>
<dbReference type="EMBL" id="CAADHO010000001">
    <property type="protein sequence ID" value="VFQ42420.1"/>
    <property type="molecule type" value="Genomic_DNA"/>
</dbReference>
<evidence type="ECO:0000313" key="3">
    <source>
        <dbReference type="Proteomes" id="UP000507962"/>
    </source>
</evidence>
<dbReference type="GO" id="GO:0006310">
    <property type="term" value="P:DNA recombination"/>
    <property type="evidence" value="ECO:0007669"/>
    <property type="project" value="UniProtKB-KW"/>
</dbReference>
<dbReference type="Proteomes" id="UP000507962">
    <property type="component" value="Unassembled WGS sequence"/>
</dbReference>
<dbReference type="Gene3D" id="1.10.443.10">
    <property type="entry name" value="Intergrase catalytic core"/>
    <property type="match status" value="1"/>
</dbReference>
<dbReference type="InterPro" id="IPR011010">
    <property type="entry name" value="DNA_brk_join_enz"/>
</dbReference>
<dbReference type="RefSeq" id="WP_180136677.1">
    <property type="nucleotide sequence ID" value="NZ_CAADHO010000001.1"/>
</dbReference>
<evidence type="ECO:0000313" key="2">
    <source>
        <dbReference type="EMBL" id="VFQ42420.1"/>
    </source>
</evidence>
<dbReference type="GO" id="GO:0015074">
    <property type="term" value="P:DNA integration"/>
    <property type="evidence" value="ECO:0007669"/>
    <property type="project" value="InterPro"/>
</dbReference>
<dbReference type="SUPFAM" id="SSF56349">
    <property type="entry name" value="DNA breaking-rejoining enzymes"/>
    <property type="match status" value="1"/>
</dbReference>
<evidence type="ECO:0000256" key="1">
    <source>
        <dbReference type="ARBA" id="ARBA00023172"/>
    </source>
</evidence>
<accession>A0A4U8YGR2</accession>
<dbReference type="InterPro" id="IPR013762">
    <property type="entry name" value="Integrase-like_cat_sf"/>
</dbReference>
<proteinExistence type="predicted"/>
<protein>
    <submittedName>
        <fullName evidence="2">Dna breaking-rejoining enzyme catalytic core</fullName>
    </submittedName>
</protein>